<gene>
    <name evidence="8" type="ORF">KPH14_009095</name>
</gene>
<evidence type="ECO:0000256" key="5">
    <source>
        <dbReference type="ARBA" id="ARBA00048964"/>
    </source>
</evidence>
<dbReference type="Proteomes" id="UP001258017">
    <property type="component" value="Unassembled WGS sequence"/>
</dbReference>
<accession>A0AAD9RNN7</accession>
<dbReference type="PROSITE" id="PS51186">
    <property type="entry name" value="GNAT"/>
    <property type="match status" value="1"/>
</dbReference>
<comment type="catalytic activity">
    <reaction evidence="5 6">
        <text>D-glucosamine 6-phosphate + acetyl-CoA = N-acetyl-D-glucosamine 6-phosphate + CoA + H(+)</text>
        <dbReference type="Rhea" id="RHEA:10292"/>
        <dbReference type="ChEBI" id="CHEBI:15378"/>
        <dbReference type="ChEBI" id="CHEBI:57287"/>
        <dbReference type="ChEBI" id="CHEBI:57288"/>
        <dbReference type="ChEBI" id="CHEBI:57513"/>
        <dbReference type="ChEBI" id="CHEBI:58725"/>
        <dbReference type="EC" id="2.3.1.4"/>
    </reaction>
</comment>
<evidence type="ECO:0000256" key="2">
    <source>
        <dbReference type="ARBA" id="ARBA00006048"/>
    </source>
</evidence>
<dbReference type="InterPro" id="IPR016181">
    <property type="entry name" value="Acyl_CoA_acyltransferase"/>
</dbReference>
<organism evidence="8 9">
    <name type="scientific">Odynerus spinipes</name>
    <dbReference type="NCBI Taxonomy" id="1348599"/>
    <lineage>
        <taxon>Eukaryota</taxon>
        <taxon>Metazoa</taxon>
        <taxon>Ecdysozoa</taxon>
        <taxon>Arthropoda</taxon>
        <taxon>Hexapoda</taxon>
        <taxon>Insecta</taxon>
        <taxon>Pterygota</taxon>
        <taxon>Neoptera</taxon>
        <taxon>Endopterygota</taxon>
        <taxon>Hymenoptera</taxon>
        <taxon>Apocrita</taxon>
        <taxon>Aculeata</taxon>
        <taxon>Vespoidea</taxon>
        <taxon>Vespidae</taxon>
        <taxon>Eumeninae</taxon>
        <taxon>Odynerus</taxon>
    </lineage>
</organism>
<dbReference type="FunFam" id="3.40.630.30:FF:000043">
    <property type="entry name" value="Glucosamine 6-phosphate N-acetyltransferase"/>
    <property type="match status" value="1"/>
</dbReference>
<dbReference type="InterPro" id="IPR039143">
    <property type="entry name" value="GNPNAT1-like"/>
</dbReference>
<keyword evidence="9" id="KW-1185">Reference proteome</keyword>
<comment type="pathway">
    <text evidence="1 6">Nucleotide-sugar biosynthesis; UDP-N-acetyl-alpha-D-glucosamine biosynthesis; N-acetyl-alpha-D-glucosamine 1-phosphate from alpha-D-glucosamine 6-phosphate (route I): step 1/2.</text>
</comment>
<reference evidence="8" key="2">
    <citation type="journal article" date="2023" name="Commun. Biol.">
        <title>Intrasexual cuticular hydrocarbon dimorphism in a wasp sheds light on hydrocarbon biosynthesis genes in Hymenoptera.</title>
        <authorList>
            <person name="Moris V.C."/>
            <person name="Podsiadlowski L."/>
            <person name="Martin S."/>
            <person name="Oeyen J.P."/>
            <person name="Donath A."/>
            <person name="Petersen M."/>
            <person name="Wilbrandt J."/>
            <person name="Misof B."/>
            <person name="Liedtke D."/>
            <person name="Thamm M."/>
            <person name="Scheiner R."/>
            <person name="Schmitt T."/>
            <person name="Niehuis O."/>
        </authorList>
    </citation>
    <scope>NUCLEOTIDE SEQUENCE</scope>
    <source>
        <strain evidence="8">GBR_01_08_01A</strain>
    </source>
</reference>
<keyword evidence="3 6" id="KW-0808">Transferase</keyword>
<protein>
    <recommendedName>
        <fullName evidence="6">Glucosamine 6-phosphate N-acetyltransferase</fullName>
        <ecNumber evidence="6">2.3.1.4</ecNumber>
    </recommendedName>
</protein>
<dbReference type="EC" id="2.3.1.4" evidence="6"/>
<comment type="similarity">
    <text evidence="2 6">Belongs to the acetyltransferase family. GNA1 subfamily.</text>
</comment>
<evidence type="ECO:0000256" key="1">
    <source>
        <dbReference type="ARBA" id="ARBA00004832"/>
    </source>
</evidence>
<evidence type="ECO:0000259" key="7">
    <source>
        <dbReference type="PROSITE" id="PS51186"/>
    </source>
</evidence>
<comment type="caution">
    <text evidence="8">The sequence shown here is derived from an EMBL/GenBank/DDBJ whole genome shotgun (WGS) entry which is preliminary data.</text>
</comment>
<dbReference type="CDD" id="cd04301">
    <property type="entry name" value="NAT_SF"/>
    <property type="match status" value="1"/>
</dbReference>
<dbReference type="Pfam" id="PF00583">
    <property type="entry name" value="Acetyltransf_1"/>
    <property type="match status" value="1"/>
</dbReference>
<dbReference type="InterPro" id="IPR000182">
    <property type="entry name" value="GNAT_dom"/>
</dbReference>
<dbReference type="Gene3D" id="3.40.630.30">
    <property type="match status" value="1"/>
</dbReference>
<evidence type="ECO:0000313" key="8">
    <source>
        <dbReference type="EMBL" id="KAK2583062.1"/>
    </source>
</evidence>
<proteinExistence type="inferred from homology"/>
<sequence length="252" mass="29278">MRIISGNTTSLTGTEHLERNVFKKCDKSPKWDSKPRRLLEIEVLLNGFERTYDIFVLPRLRVKMNLQQDIHHGEEEVELFNKNILERLTLPPIEGLLIRPLRSTDYDKGFLQLLAQLTEVGKINKEHFLKIFQRMKNAGIYYIVVIEDLSCAKVIASATLIAEQKFIHNCALRGRLEDVVVNNNYRGKHLGKLLVNIILQLARYLHCYKISLDCRDTLIPFYESLGFKREPNNANSLNIRFSNENTTEQSHL</sequence>
<dbReference type="AlphaFoldDB" id="A0AAD9RNN7"/>
<evidence type="ECO:0000256" key="4">
    <source>
        <dbReference type="ARBA" id="ARBA00023315"/>
    </source>
</evidence>
<evidence type="ECO:0000313" key="9">
    <source>
        <dbReference type="Proteomes" id="UP001258017"/>
    </source>
</evidence>
<dbReference type="PANTHER" id="PTHR13355:SF11">
    <property type="entry name" value="GLUCOSAMINE 6-PHOSPHATE N-ACETYLTRANSFERASE"/>
    <property type="match status" value="1"/>
</dbReference>
<dbReference type="EMBL" id="JAIFRP010000030">
    <property type="protein sequence ID" value="KAK2583062.1"/>
    <property type="molecule type" value="Genomic_DNA"/>
</dbReference>
<evidence type="ECO:0000256" key="6">
    <source>
        <dbReference type="RuleBase" id="RU365086"/>
    </source>
</evidence>
<dbReference type="SUPFAM" id="SSF55729">
    <property type="entry name" value="Acyl-CoA N-acyltransferases (Nat)"/>
    <property type="match status" value="1"/>
</dbReference>
<dbReference type="GO" id="GO:0006048">
    <property type="term" value="P:UDP-N-acetylglucosamine biosynthetic process"/>
    <property type="evidence" value="ECO:0007669"/>
    <property type="project" value="UniProtKB-UniRule"/>
</dbReference>
<keyword evidence="4 6" id="KW-0012">Acyltransferase</keyword>
<feature type="domain" description="N-acetyltransferase" evidence="7">
    <location>
        <begin position="96"/>
        <end position="248"/>
    </location>
</feature>
<reference evidence="8" key="1">
    <citation type="submission" date="2021-08" db="EMBL/GenBank/DDBJ databases">
        <authorList>
            <person name="Misof B."/>
            <person name="Oliver O."/>
            <person name="Podsiadlowski L."/>
            <person name="Donath A."/>
            <person name="Peters R."/>
            <person name="Mayer C."/>
            <person name="Rust J."/>
            <person name="Gunkel S."/>
            <person name="Lesny P."/>
            <person name="Martin S."/>
            <person name="Oeyen J.P."/>
            <person name="Petersen M."/>
            <person name="Panagiotis P."/>
            <person name="Wilbrandt J."/>
            <person name="Tanja T."/>
        </authorList>
    </citation>
    <scope>NUCLEOTIDE SEQUENCE</scope>
    <source>
        <strain evidence="8">GBR_01_08_01A</strain>
        <tissue evidence="8">Thorax + abdomen</tissue>
    </source>
</reference>
<dbReference type="GO" id="GO:0004343">
    <property type="term" value="F:glucosamine 6-phosphate N-acetyltransferase activity"/>
    <property type="evidence" value="ECO:0007669"/>
    <property type="project" value="UniProtKB-UniRule"/>
</dbReference>
<dbReference type="PANTHER" id="PTHR13355">
    <property type="entry name" value="GLUCOSAMINE 6-PHOSPHATE N-ACETYLTRANSFERASE"/>
    <property type="match status" value="1"/>
</dbReference>
<evidence type="ECO:0000256" key="3">
    <source>
        <dbReference type="ARBA" id="ARBA00022679"/>
    </source>
</evidence>
<name>A0AAD9RNN7_9HYME</name>